<evidence type="ECO:0000313" key="1">
    <source>
        <dbReference type="EMBL" id="KAI4860497.1"/>
    </source>
</evidence>
<organism evidence="1 2">
    <name type="scientific">Hypoxylon rubiginosum</name>
    <dbReference type="NCBI Taxonomy" id="110542"/>
    <lineage>
        <taxon>Eukaryota</taxon>
        <taxon>Fungi</taxon>
        <taxon>Dikarya</taxon>
        <taxon>Ascomycota</taxon>
        <taxon>Pezizomycotina</taxon>
        <taxon>Sordariomycetes</taxon>
        <taxon>Xylariomycetidae</taxon>
        <taxon>Xylariales</taxon>
        <taxon>Hypoxylaceae</taxon>
        <taxon>Hypoxylon</taxon>
    </lineage>
</organism>
<comment type="caution">
    <text evidence="1">The sequence shown here is derived from an EMBL/GenBank/DDBJ whole genome shotgun (WGS) entry which is preliminary data.</text>
</comment>
<keyword evidence="2" id="KW-1185">Reference proteome</keyword>
<gene>
    <name evidence="1" type="ORF">F4820DRAFT_452854</name>
</gene>
<accession>A0ACB9YM69</accession>
<name>A0ACB9YM69_9PEZI</name>
<evidence type="ECO:0000313" key="2">
    <source>
        <dbReference type="Proteomes" id="UP001497700"/>
    </source>
</evidence>
<sequence length="106" mass="11653">MSGKDATSQGFTSYYLQQSTKEFAEDLDKIRNADDFKGDAVAMLVKSLQQGTSLFSAADQERIVKAQDMPLLYGERHRGGAHVESLKSSKTPYNSSIFIKHDSGSS</sequence>
<reference evidence="1 2" key="1">
    <citation type="journal article" date="2022" name="New Phytol.">
        <title>Ecological generalism drives hyperdiversity of secondary metabolite gene clusters in xylarialean endophytes.</title>
        <authorList>
            <person name="Franco M.E.E."/>
            <person name="Wisecaver J.H."/>
            <person name="Arnold A.E."/>
            <person name="Ju Y.M."/>
            <person name="Slot J.C."/>
            <person name="Ahrendt S."/>
            <person name="Moore L.P."/>
            <person name="Eastman K.E."/>
            <person name="Scott K."/>
            <person name="Konkel Z."/>
            <person name="Mondo S.J."/>
            <person name="Kuo A."/>
            <person name="Hayes R.D."/>
            <person name="Haridas S."/>
            <person name="Andreopoulos B."/>
            <person name="Riley R."/>
            <person name="LaButti K."/>
            <person name="Pangilinan J."/>
            <person name="Lipzen A."/>
            <person name="Amirebrahimi M."/>
            <person name="Yan J."/>
            <person name="Adam C."/>
            <person name="Keymanesh K."/>
            <person name="Ng V."/>
            <person name="Louie K."/>
            <person name="Northen T."/>
            <person name="Drula E."/>
            <person name="Henrissat B."/>
            <person name="Hsieh H.M."/>
            <person name="Youens-Clark K."/>
            <person name="Lutzoni F."/>
            <person name="Miadlikowska J."/>
            <person name="Eastwood D.C."/>
            <person name="Hamelin R.C."/>
            <person name="Grigoriev I.V."/>
            <person name="U'Ren J.M."/>
        </authorList>
    </citation>
    <scope>NUCLEOTIDE SEQUENCE [LARGE SCALE GENOMIC DNA]</scope>
    <source>
        <strain evidence="1 2">CBS 119005</strain>
    </source>
</reference>
<proteinExistence type="predicted"/>
<protein>
    <submittedName>
        <fullName evidence="1">Ribosome-assembly protein 3-domain-containing protein</fullName>
    </submittedName>
</protein>
<dbReference type="EMBL" id="MU393584">
    <property type="protein sequence ID" value="KAI4860497.1"/>
    <property type="molecule type" value="Genomic_DNA"/>
</dbReference>
<dbReference type="Proteomes" id="UP001497700">
    <property type="component" value="Unassembled WGS sequence"/>
</dbReference>